<name>A0A084H3L8_METID</name>
<dbReference type="InterPro" id="IPR001433">
    <property type="entry name" value="OxRdtase_FAD/NAD-bd"/>
</dbReference>
<evidence type="ECO:0000256" key="9">
    <source>
        <dbReference type="ARBA" id="ARBA00022975"/>
    </source>
</evidence>
<feature type="binding site" evidence="15 17">
    <location>
        <position position="229"/>
    </location>
    <ligand>
        <name>[2Fe-2S] cluster</name>
        <dbReference type="ChEBI" id="CHEBI:190135"/>
    </ligand>
</feature>
<comment type="pathway">
    <text evidence="1 15">Pyrimidine metabolism; UMP biosynthesis via de novo pathway; orotate from (S)-dihydroorotate (NAD(+) route): step 1/1.</text>
</comment>
<evidence type="ECO:0000256" key="6">
    <source>
        <dbReference type="ARBA" id="ARBA00022714"/>
    </source>
</evidence>
<dbReference type="Gene3D" id="2.10.240.10">
    <property type="entry name" value="Dihydroorotate dehydrogenase, electron transfer subunit"/>
    <property type="match status" value="1"/>
</dbReference>
<keyword evidence="4 15" id="KW-0813">Transport</keyword>
<dbReference type="RefSeq" id="WP_029565572.1">
    <property type="nucleotide sequence ID" value="NZ_CP176757.1"/>
</dbReference>
<evidence type="ECO:0000256" key="3">
    <source>
        <dbReference type="ARBA" id="ARBA00011669"/>
    </source>
</evidence>
<feature type="binding site" evidence="15 16">
    <location>
        <begin position="77"/>
        <end position="78"/>
    </location>
    <ligand>
        <name>FAD</name>
        <dbReference type="ChEBI" id="CHEBI:57692"/>
    </ligand>
</feature>
<comment type="cofactor">
    <cofactor evidence="15 16">
        <name>FAD</name>
        <dbReference type="ChEBI" id="CHEBI:57692"/>
    </cofactor>
    <text evidence="15 16">Binds 1 FAD per subunit.</text>
</comment>
<dbReference type="InterPro" id="IPR037117">
    <property type="entry name" value="Dihydroorotate_DH_ele_sf"/>
</dbReference>
<dbReference type="EMBL" id="JNVC02000001">
    <property type="protein sequence ID" value="KEZ54180.1"/>
    <property type="molecule type" value="Genomic_DNA"/>
</dbReference>
<comment type="function">
    <text evidence="15">Responsible for channeling the electrons from the oxidation of dihydroorotate from the FMN redox center in the PyrD type B subunit to the ultimate electron acceptor NAD(+).</text>
</comment>
<evidence type="ECO:0000256" key="7">
    <source>
        <dbReference type="ARBA" id="ARBA00022723"/>
    </source>
</evidence>
<evidence type="ECO:0000256" key="13">
    <source>
        <dbReference type="ARBA" id="ARBA00069792"/>
    </source>
</evidence>
<evidence type="ECO:0000259" key="18">
    <source>
        <dbReference type="PROSITE" id="PS51384"/>
    </source>
</evidence>
<keyword evidence="5 15" id="KW-0285">Flavoprotein</keyword>
<evidence type="ECO:0000256" key="8">
    <source>
        <dbReference type="ARBA" id="ARBA00022827"/>
    </source>
</evidence>
<evidence type="ECO:0000256" key="11">
    <source>
        <dbReference type="ARBA" id="ARBA00023004"/>
    </source>
</evidence>
<keyword evidence="8 15" id="KW-0274">FAD</keyword>
<feature type="domain" description="FAD-binding FR-type" evidence="18">
    <location>
        <begin position="1"/>
        <end position="102"/>
    </location>
</feature>
<gene>
    <name evidence="15" type="primary">pyrK</name>
    <name evidence="19" type="ORF">GS18_0204440</name>
</gene>
<protein>
    <recommendedName>
        <fullName evidence="13 15">Dihydroorotate dehydrogenase B (NAD(+)), electron transfer subunit</fullName>
    </recommendedName>
    <alternativeName>
        <fullName evidence="14 15">Dihydroorotate oxidase B, electron transfer subunit</fullName>
    </alternativeName>
</protein>
<dbReference type="OrthoDB" id="9778346at2"/>
<dbReference type="Gene3D" id="2.40.30.10">
    <property type="entry name" value="Translation factors"/>
    <property type="match status" value="1"/>
</dbReference>
<dbReference type="PROSITE" id="PS51384">
    <property type="entry name" value="FAD_FR"/>
    <property type="match status" value="1"/>
</dbReference>
<comment type="cofactor">
    <cofactor evidence="17">
        <name>[2Fe-2S] cluster</name>
        <dbReference type="ChEBI" id="CHEBI:190135"/>
    </cofactor>
    <text evidence="17">Binds 1 [2Fe-2S] cluster per subunit.</text>
</comment>
<feature type="binding site" evidence="15 17">
    <location>
        <position position="221"/>
    </location>
    <ligand>
        <name>[2Fe-2S] cluster</name>
        <dbReference type="ChEBI" id="CHEBI:190135"/>
    </ligand>
</feature>
<dbReference type="InterPro" id="IPR023455">
    <property type="entry name" value="Dihydroorotate_DHASE_ETsu"/>
</dbReference>
<evidence type="ECO:0000313" key="19">
    <source>
        <dbReference type="EMBL" id="KEZ54180.1"/>
    </source>
</evidence>
<keyword evidence="20" id="KW-1185">Reference proteome</keyword>
<reference evidence="19 20" key="1">
    <citation type="journal article" date="2005" name="Int. J. Syst. Evol. Microbiol.">
        <title>Bacillus cibi sp. nov., isolated from jeotgal, a traditional Korean fermented seafood.</title>
        <authorList>
            <person name="Yoon J.H."/>
            <person name="Lee C.H."/>
            <person name="Oh T.K."/>
        </authorList>
    </citation>
    <scope>NUCLEOTIDE SEQUENCE [LARGE SCALE GENOMIC DNA]</scope>
    <source>
        <strain evidence="19 20">DSM 16189</strain>
    </source>
</reference>
<dbReference type="GO" id="GO:0046872">
    <property type="term" value="F:metal ion binding"/>
    <property type="evidence" value="ECO:0007669"/>
    <property type="project" value="UniProtKB-KW"/>
</dbReference>
<dbReference type="Pfam" id="PF10418">
    <property type="entry name" value="DHODB_Fe-S_bind"/>
    <property type="match status" value="1"/>
</dbReference>
<comment type="similarity">
    <text evidence="2 15">Belongs to the PyrK family.</text>
</comment>
<dbReference type="STRING" id="246786.GS18_0204440"/>
<keyword evidence="10 15" id="KW-0249">Electron transport</keyword>
<feature type="binding site" evidence="15 17">
    <location>
        <position position="246"/>
    </location>
    <ligand>
        <name>[2Fe-2S] cluster</name>
        <dbReference type="ChEBI" id="CHEBI:190135"/>
    </ligand>
</feature>
<keyword evidence="6 15" id="KW-0001">2Fe-2S</keyword>
<keyword evidence="12 15" id="KW-0411">Iron-sulfur</keyword>
<dbReference type="GO" id="GO:0044205">
    <property type="term" value="P:'de novo' UMP biosynthetic process"/>
    <property type="evidence" value="ECO:0007669"/>
    <property type="project" value="UniProtKB-UniRule"/>
</dbReference>
<evidence type="ECO:0000256" key="12">
    <source>
        <dbReference type="ARBA" id="ARBA00023014"/>
    </source>
</evidence>
<dbReference type="Proteomes" id="UP000028549">
    <property type="component" value="Unassembled WGS sequence"/>
</dbReference>
<dbReference type="InterPro" id="IPR017927">
    <property type="entry name" value="FAD-bd_FR_type"/>
</dbReference>
<dbReference type="SUPFAM" id="SSF63380">
    <property type="entry name" value="Riboflavin synthase domain-like"/>
    <property type="match status" value="1"/>
</dbReference>
<dbReference type="CDD" id="cd06218">
    <property type="entry name" value="DHOD_e_trans"/>
    <property type="match status" value="1"/>
</dbReference>
<evidence type="ECO:0000256" key="4">
    <source>
        <dbReference type="ARBA" id="ARBA00022448"/>
    </source>
</evidence>
<evidence type="ECO:0000256" key="2">
    <source>
        <dbReference type="ARBA" id="ARBA00006422"/>
    </source>
</evidence>
<dbReference type="InterPro" id="IPR012165">
    <property type="entry name" value="Cyt_c3_hydrogenase_gsu"/>
</dbReference>
<dbReference type="Pfam" id="PF00175">
    <property type="entry name" value="NAD_binding_1"/>
    <property type="match status" value="1"/>
</dbReference>
<evidence type="ECO:0000256" key="17">
    <source>
        <dbReference type="PIRSR" id="PIRSR006816-2"/>
    </source>
</evidence>
<dbReference type="NCBIfam" id="NF000797">
    <property type="entry name" value="PRK00054.1-2"/>
    <property type="match status" value="1"/>
</dbReference>
<proteinExistence type="inferred from homology"/>
<evidence type="ECO:0000256" key="5">
    <source>
        <dbReference type="ARBA" id="ARBA00022630"/>
    </source>
</evidence>
<dbReference type="AlphaFoldDB" id="A0A084H3L8"/>
<dbReference type="GO" id="GO:0050660">
    <property type="term" value="F:flavin adenine dinucleotide binding"/>
    <property type="evidence" value="ECO:0007669"/>
    <property type="project" value="InterPro"/>
</dbReference>
<dbReference type="InterPro" id="IPR019480">
    <property type="entry name" value="Dihydroorotate_DH_Fe-S-bd"/>
</dbReference>
<dbReference type="FunFam" id="2.10.240.10:FF:000001">
    <property type="entry name" value="Dihydroorotate dehydrogenase B (NAD(+)), electron transfer subunit"/>
    <property type="match status" value="1"/>
</dbReference>
<evidence type="ECO:0000256" key="10">
    <source>
        <dbReference type="ARBA" id="ARBA00022982"/>
    </source>
</evidence>
<comment type="caution">
    <text evidence="19">The sequence shown here is derived from an EMBL/GenBank/DDBJ whole genome shotgun (WGS) entry which is preliminary data.</text>
</comment>
<evidence type="ECO:0000256" key="14">
    <source>
        <dbReference type="ARBA" id="ARBA00082223"/>
    </source>
</evidence>
<feature type="binding site" evidence="15 16">
    <location>
        <begin position="70"/>
        <end position="72"/>
    </location>
    <ligand>
        <name>FAD</name>
        <dbReference type="ChEBI" id="CHEBI:57692"/>
    </ligand>
</feature>
<dbReference type="Gene3D" id="3.40.50.80">
    <property type="entry name" value="Nucleotide-binding domain of ferredoxin-NADP reductase (FNR) module"/>
    <property type="match status" value="1"/>
</dbReference>
<accession>A0A084H3L8</accession>
<dbReference type="PIRSF" id="PIRSF006816">
    <property type="entry name" value="Cyc3_hyd_g"/>
    <property type="match status" value="1"/>
</dbReference>
<evidence type="ECO:0000256" key="15">
    <source>
        <dbReference type="HAMAP-Rule" id="MF_01211"/>
    </source>
</evidence>
<evidence type="ECO:0000256" key="16">
    <source>
        <dbReference type="PIRSR" id="PIRSR006816-1"/>
    </source>
</evidence>
<dbReference type="HAMAP" id="MF_01211">
    <property type="entry name" value="DHODB_Fe_S_bind"/>
    <property type="match status" value="1"/>
</dbReference>
<dbReference type="InterPro" id="IPR017938">
    <property type="entry name" value="Riboflavin_synthase-like_b-brl"/>
</dbReference>
<dbReference type="FunFam" id="3.40.50.80:FF:000017">
    <property type="entry name" value="Dihydroorotate dehydrogenase B (NAD(+)), electron transfer subunit"/>
    <property type="match status" value="1"/>
</dbReference>
<sequence length="261" mass="28324">MIRKEWMIIAGQREIAEGIYELTLKGSLVDEMNQPGQFVHIKVSSAASPLLRRPISIAKIEKEKREFTMIYRAEGAGTKLLSARKEGELVDVLGPLGNGFDPKSLNQGDTALLVGGGIGVPPLYELSRRLLAKGVNVRHVLGFQSADQVFYESEFKKLGETYIATADGSYGTKGFVTDCIKERSIDFDALFACGPTPMLSSLQNLFPDKPVFLSLEERMGCGIGACFACVCHTADDPNGTSYKKVCTDGPVFKAGEVVLSC</sequence>
<dbReference type="InterPro" id="IPR050353">
    <property type="entry name" value="PyrK_electron_transfer"/>
</dbReference>
<feature type="binding site" evidence="15 16">
    <location>
        <begin position="53"/>
        <end position="56"/>
    </location>
    <ligand>
        <name>FAD</name>
        <dbReference type="ChEBI" id="CHEBI:57692"/>
    </ligand>
</feature>
<comment type="subunit">
    <text evidence="3 15">Heterotetramer of 2 PyrK and 2 PyrD type B subunits.</text>
</comment>
<dbReference type="NCBIfam" id="NF000799">
    <property type="entry name" value="PRK00054.1-4"/>
    <property type="match status" value="1"/>
</dbReference>
<keyword evidence="7 15" id="KW-0479">Metal-binding</keyword>
<dbReference type="GO" id="GO:0009055">
    <property type="term" value="F:electron transfer activity"/>
    <property type="evidence" value="ECO:0007669"/>
    <property type="project" value="UniProtKB-UniRule"/>
</dbReference>
<comment type="cofactor">
    <cofactor evidence="15">
        <name>[2Fe-2S] cluster</name>
        <dbReference type="ChEBI" id="CHEBI:190135"/>
    </cofactor>
    <text evidence="15">Binds 1 [2Fe-2S] cluster per subunit.</text>
</comment>
<dbReference type="InterPro" id="IPR039261">
    <property type="entry name" value="FNR_nucleotide-bd"/>
</dbReference>
<feature type="binding site" evidence="15 17">
    <location>
        <position position="226"/>
    </location>
    <ligand>
        <name>[2Fe-2S] cluster</name>
        <dbReference type="ChEBI" id="CHEBI:190135"/>
    </ligand>
</feature>
<keyword evidence="9 15" id="KW-0665">Pyrimidine biosynthesis</keyword>
<organism evidence="19 20">
    <name type="scientific">Metabacillus indicus</name>
    <name type="common">Bacillus indicus</name>
    <dbReference type="NCBI Taxonomy" id="246786"/>
    <lineage>
        <taxon>Bacteria</taxon>
        <taxon>Bacillati</taxon>
        <taxon>Bacillota</taxon>
        <taxon>Bacilli</taxon>
        <taxon>Bacillales</taxon>
        <taxon>Bacillaceae</taxon>
        <taxon>Metabacillus</taxon>
    </lineage>
</organism>
<evidence type="ECO:0000256" key="1">
    <source>
        <dbReference type="ARBA" id="ARBA00004715"/>
    </source>
</evidence>
<evidence type="ECO:0000313" key="20">
    <source>
        <dbReference type="Proteomes" id="UP000028549"/>
    </source>
</evidence>
<dbReference type="GO" id="GO:0051537">
    <property type="term" value="F:2 iron, 2 sulfur cluster binding"/>
    <property type="evidence" value="ECO:0007669"/>
    <property type="project" value="UniProtKB-KW"/>
</dbReference>
<dbReference type="PANTHER" id="PTHR43513:SF3">
    <property type="entry name" value="DIHYDROOROTATE DEHYDROGENASE B (NAD(+)), ELECTRON TRANSFER SUBUNIT-RELATED"/>
    <property type="match status" value="1"/>
</dbReference>
<dbReference type="SUPFAM" id="SSF52343">
    <property type="entry name" value="Ferredoxin reductase-like, C-terminal NADP-linked domain"/>
    <property type="match status" value="1"/>
</dbReference>
<dbReference type="PANTHER" id="PTHR43513">
    <property type="entry name" value="DIHYDROOROTATE DEHYDROGENASE B (NAD(+)), ELECTRON TRANSFER SUBUNIT"/>
    <property type="match status" value="1"/>
</dbReference>
<dbReference type="UniPathway" id="UPA00070">
    <property type="reaction ID" value="UER00945"/>
</dbReference>
<keyword evidence="11 15" id="KW-0408">Iron</keyword>
<dbReference type="GO" id="GO:0016491">
    <property type="term" value="F:oxidoreductase activity"/>
    <property type="evidence" value="ECO:0007669"/>
    <property type="project" value="InterPro"/>
</dbReference>